<proteinExistence type="predicted"/>
<evidence type="ECO:0000313" key="2">
    <source>
        <dbReference type="Proteomes" id="UP001243375"/>
    </source>
</evidence>
<keyword evidence="2" id="KW-1185">Reference proteome</keyword>
<name>A0ACC2XFB7_9TREE</name>
<protein>
    <submittedName>
        <fullName evidence="1">Uncharacterized protein</fullName>
    </submittedName>
</protein>
<gene>
    <name evidence="1" type="ORF">QFC22_001721</name>
</gene>
<accession>A0ACC2XFB7</accession>
<comment type="caution">
    <text evidence="1">The sequence shown here is derived from an EMBL/GenBank/DDBJ whole genome shotgun (WGS) entry which is preliminary data.</text>
</comment>
<organism evidence="1 2">
    <name type="scientific">Naganishia vaughanmartiniae</name>
    <dbReference type="NCBI Taxonomy" id="1424756"/>
    <lineage>
        <taxon>Eukaryota</taxon>
        <taxon>Fungi</taxon>
        <taxon>Dikarya</taxon>
        <taxon>Basidiomycota</taxon>
        <taxon>Agaricomycotina</taxon>
        <taxon>Tremellomycetes</taxon>
        <taxon>Filobasidiales</taxon>
        <taxon>Filobasidiaceae</taxon>
        <taxon>Naganishia</taxon>
    </lineage>
</organism>
<reference evidence="1" key="1">
    <citation type="submission" date="2023-04" db="EMBL/GenBank/DDBJ databases">
        <title>Draft Genome sequencing of Naganishia species isolated from polar environments using Oxford Nanopore Technology.</title>
        <authorList>
            <person name="Leo P."/>
            <person name="Venkateswaran K."/>
        </authorList>
    </citation>
    <scope>NUCLEOTIDE SEQUENCE</scope>
    <source>
        <strain evidence="1">MNA-CCFEE 5425</strain>
    </source>
</reference>
<sequence length="152" mass="17249">MSVSTERLILDPAAAQSVDGSLIATQPPPFIDITTPDSIRQAPSDIKMTSSMSDSNILQRAEKLQYDSMIDVKENMQDDRINNVHDPYTEEAERLQVFAGPKVQVKILLMNSQNHVFVFEPETTIGRVKESIWHLWPSGESREDRYKCVKLT</sequence>
<evidence type="ECO:0000313" key="1">
    <source>
        <dbReference type="EMBL" id="KAJ9122300.1"/>
    </source>
</evidence>
<dbReference type="EMBL" id="JASBWU010000004">
    <property type="protein sequence ID" value="KAJ9122300.1"/>
    <property type="molecule type" value="Genomic_DNA"/>
</dbReference>
<dbReference type="Proteomes" id="UP001243375">
    <property type="component" value="Unassembled WGS sequence"/>
</dbReference>